<evidence type="ECO:0000313" key="2">
    <source>
        <dbReference type="Proteomes" id="UP000295197"/>
    </source>
</evidence>
<comment type="caution">
    <text evidence="1">The sequence shown here is derived from an EMBL/GenBank/DDBJ whole genome shotgun (WGS) entry which is preliminary data.</text>
</comment>
<evidence type="ECO:0000313" key="1">
    <source>
        <dbReference type="EMBL" id="TCV10166.1"/>
    </source>
</evidence>
<accession>A0A4R3VXQ8</accession>
<dbReference type="AlphaFoldDB" id="A0A4R3VXQ8"/>
<protein>
    <submittedName>
        <fullName evidence="1">Uncharacterized protein</fullName>
    </submittedName>
</protein>
<dbReference type="OrthoDB" id="708126at2"/>
<dbReference type="RefSeq" id="WP_132778352.1">
    <property type="nucleotide sequence ID" value="NZ_SMBZ01000036.1"/>
</dbReference>
<dbReference type="EMBL" id="SMBZ01000036">
    <property type="protein sequence ID" value="TCV10166.1"/>
    <property type="molecule type" value="Genomic_DNA"/>
</dbReference>
<proteinExistence type="predicted"/>
<sequence>MGKFEKRLAAYNEKYGDEKKQSKFSYNYSAEQIVYRNEALRTNNRGLYEEYINTLQDLDHEKELAEFDSIAPRIMKLDRASFLAWANDKAIQLVESDIYIFDEDAILKGIRLEDVEDEKFDVESTWNELVHNIHIPEELAKDRVYFWVFDE</sequence>
<reference evidence="1 2" key="1">
    <citation type="submission" date="2019-03" db="EMBL/GenBank/DDBJ databases">
        <title>Genomic Encyclopedia of Type Strains, Phase IV (KMG-IV): sequencing the most valuable type-strain genomes for metagenomic binning, comparative biology and taxonomic classification.</title>
        <authorList>
            <person name="Goeker M."/>
        </authorList>
    </citation>
    <scope>NUCLEOTIDE SEQUENCE [LARGE SCALE GENOMIC DNA]</scope>
    <source>
        <strain evidence="1 2">DSM 22362</strain>
    </source>
</reference>
<organism evidence="1 2">
    <name type="scientific">Sphingobacterium alimentarium</name>
    <dbReference type="NCBI Taxonomy" id="797292"/>
    <lineage>
        <taxon>Bacteria</taxon>
        <taxon>Pseudomonadati</taxon>
        <taxon>Bacteroidota</taxon>
        <taxon>Sphingobacteriia</taxon>
        <taxon>Sphingobacteriales</taxon>
        <taxon>Sphingobacteriaceae</taxon>
        <taxon>Sphingobacterium</taxon>
    </lineage>
</organism>
<keyword evidence="2" id="KW-1185">Reference proteome</keyword>
<name>A0A4R3VXQ8_9SPHI</name>
<dbReference type="Proteomes" id="UP000295197">
    <property type="component" value="Unassembled WGS sequence"/>
</dbReference>
<gene>
    <name evidence="1" type="ORF">EDC17_103611</name>
</gene>